<reference evidence="2 3" key="2">
    <citation type="submission" date="2016-06" db="EMBL/GenBank/DDBJ databases">
        <title>Pedobacter psychrophilus sp. nov., isolated from Antarctic fragmentary rock.</title>
        <authorList>
            <person name="Svec P."/>
        </authorList>
    </citation>
    <scope>NUCLEOTIDE SEQUENCE [LARGE SCALE GENOMIC DNA]</scope>
    <source>
        <strain evidence="2 3">CCM 8644</strain>
    </source>
</reference>
<name>A0A179DNG6_9SPHI</name>
<dbReference type="InterPro" id="IPR021459">
    <property type="entry name" value="GH101-related"/>
</dbReference>
<feature type="chain" id="PRO_5008100746" evidence="1">
    <location>
        <begin position="17"/>
        <end position="633"/>
    </location>
</feature>
<gene>
    <name evidence="2" type="ORF">A5893_02465</name>
</gene>
<dbReference type="STRING" id="1826909.A5893_02465"/>
<protein>
    <submittedName>
        <fullName evidence="2">Uncharacterized protein</fullName>
    </submittedName>
</protein>
<keyword evidence="1" id="KW-0732">Signal</keyword>
<proteinExistence type="predicted"/>
<dbReference type="EMBL" id="LWHJ01000011">
    <property type="protein sequence ID" value="OAQ42398.1"/>
    <property type="molecule type" value="Genomic_DNA"/>
</dbReference>
<dbReference type="AlphaFoldDB" id="A0A179DNG6"/>
<organism evidence="2 3">
    <name type="scientific">Pedobacter psychrophilus</name>
    <dbReference type="NCBI Taxonomy" id="1826909"/>
    <lineage>
        <taxon>Bacteria</taxon>
        <taxon>Pseudomonadati</taxon>
        <taxon>Bacteroidota</taxon>
        <taxon>Sphingobacteriia</taxon>
        <taxon>Sphingobacteriales</taxon>
        <taxon>Sphingobacteriaceae</taxon>
        <taxon>Pedobacter</taxon>
    </lineage>
</organism>
<evidence type="ECO:0000256" key="1">
    <source>
        <dbReference type="SAM" id="SignalP"/>
    </source>
</evidence>
<dbReference type="Proteomes" id="UP000078459">
    <property type="component" value="Unassembled WGS sequence"/>
</dbReference>
<sequence length="633" mass="73201">MLTCLLFLVTYVPSFAKVWTLSNHNIELSFDDQTVKFSVLDKRCSKVWKQDLPANGASLVNTTQNKDNLILNFSGKLKFKVLLTIAQDATVQLEIIADKNSAIEDFTFPSAFQAPNNNHYLLCTDTEGLLLPVDDTQYPMINGNMYYCGGGTAMSWIGITDKDFKTGYMAIIETPYDAKFITKRTNGLISFEPVWQPSMGKFGYNRKVTYHFFNEGGYVAQCKAYRKYIWKQNNVITLKEKEKQFPAISKLIGAVNLYVWDAARTIDFAKELKQSGIDKALFLWDANHVPYPPIGYDKMLKELDYSTGAYDIYTDLHFRDTLNYNVDDKGPMRFERTAFPGLFNKLAAINIDGKTYFNQYGHTICPATVQPYMKLRMDRELKEYPHETYFLDVYQANGLFECYAPEHPLTRKQFAEQVIKNLQLIENKYGLYTGGEWGADYTGSNSIYAHGMMTLQRTWWGKEIDEKGSIYWSGDWKSNPNPSIMNRSSVAPDNYLKYSINEYTRVPLYELVYHDAVITSWRWEDGNHHMPAIWWKKDLFNILYGTAPLWSLNKETWDDYKKTFIQSYQNISPWLQKIGYDELLSHRFVTPDHQIQESVFSSGKKVVVNFGNDDVEVEGKTIKSRSFITIENL</sequence>
<evidence type="ECO:0000313" key="2">
    <source>
        <dbReference type="EMBL" id="OAQ42398.1"/>
    </source>
</evidence>
<comment type="caution">
    <text evidence="2">The sequence shown here is derived from an EMBL/GenBank/DDBJ whole genome shotgun (WGS) entry which is preliminary data.</text>
</comment>
<feature type="signal peptide" evidence="1">
    <location>
        <begin position="1"/>
        <end position="16"/>
    </location>
</feature>
<evidence type="ECO:0000313" key="3">
    <source>
        <dbReference type="Proteomes" id="UP000078459"/>
    </source>
</evidence>
<keyword evidence="3" id="KW-1185">Reference proteome</keyword>
<dbReference type="Pfam" id="PF11308">
    <property type="entry name" value="Glyco_hydro_129"/>
    <property type="match status" value="1"/>
</dbReference>
<accession>A0A179DNG6</accession>
<reference evidence="2 3" key="1">
    <citation type="submission" date="2016-04" db="EMBL/GenBank/DDBJ databases">
        <authorList>
            <person name="Evans L.H."/>
            <person name="Alamgir A."/>
            <person name="Owens N."/>
            <person name="Weber N.D."/>
            <person name="Virtaneva K."/>
            <person name="Barbian K."/>
            <person name="Babar A."/>
            <person name="Rosenke K."/>
        </authorList>
    </citation>
    <scope>NUCLEOTIDE SEQUENCE [LARGE SCALE GENOMIC DNA]</scope>
    <source>
        <strain evidence="2 3">CCM 8644</strain>
    </source>
</reference>